<dbReference type="EMBL" id="MN739647">
    <property type="protein sequence ID" value="QHT17965.1"/>
    <property type="molecule type" value="Genomic_DNA"/>
</dbReference>
<proteinExistence type="predicted"/>
<evidence type="ECO:0000313" key="2">
    <source>
        <dbReference type="EMBL" id="QHT17965.1"/>
    </source>
</evidence>
<keyword evidence="1" id="KW-1133">Transmembrane helix</keyword>
<sequence length="136" mass="15672">MEIDALMYLATTLHLLCFLIKLRTNQCTYDIPIKVGVWIASTLALSYSIVNGSAPFIVNYTIVFFINTYSLSIKLYIAYQNRYQTLKDQNESKTPEIEMTKFLSETSDNVEQIMEMFTIDIETKKSDLIVECPTSR</sequence>
<feature type="transmembrane region" description="Helical" evidence="1">
    <location>
        <begin position="6"/>
        <end position="24"/>
    </location>
</feature>
<reference evidence="2" key="1">
    <citation type="journal article" date="2020" name="Nature">
        <title>Giant virus diversity and host interactions through global metagenomics.</title>
        <authorList>
            <person name="Schulz F."/>
            <person name="Roux S."/>
            <person name="Paez-Espino D."/>
            <person name="Jungbluth S."/>
            <person name="Walsh D.A."/>
            <person name="Denef V.J."/>
            <person name="McMahon K.D."/>
            <person name="Konstantinidis K.T."/>
            <person name="Eloe-Fadrosh E.A."/>
            <person name="Kyrpides N.C."/>
            <person name="Woyke T."/>
        </authorList>
    </citation>
    <scope>NUCLEOTIDE SEQUENCE</scope>
    <source>
        <strain evidence="2">GVMAG-M-3300023174-3</strain>
    </source>
</reference>
<dbReference type="AlphaFoldDB" id="A0A6C0DQW0"/>
<evidence type="ECO:0000256" key="1">
    <source>
        <dbReference type="SAM" id="Phobius"/>
    </source>
</evidence>
<name>A0A6C0DQW0_9ZZZZ</name>
<keyword evidence="1" id="KW-0812">Transmembrane</keyword>
<feature type="transmembrane region" description="Helical" evidence="1">
    <location>
        <begin position="31"/>
        <end position="50"/>
    </location>
</feature>
<organism evidence="2">
    <name type="scientific">viral metagenome</name>
    <dbReference type="NCBI Taxonomy" id="1070528"/>
    <lineage>
        <taxon>unclassified sequences</taxon>
        <taxon>metagenomes</taxon>
        <taxon>organismal metagenomes</taxon>
    </lineage>
</organism>
<keyword evidence="1" id="KW-0472">Membrane</keyword>
<feature type="transmembrane region" description="Helical" evidence="1">
    <location>
        <begin position="56"/>
        <end position="77"/>
    </location>
</feature>
<accession>A0A6C0DQW0</accession>
<protein>
    <submittedName>
        <fullName evidence="2">Uncharacterized protein</fullName>
    </submittedName>
</protein>